<dbReference type="GO" id="GO:0005516">
    <property type="term" value="F:calmodulin binding"/>
    <property type="evidence" value="ECO:0007669"/>
    <property type="project" value="UniProtKB-KW"/>
</dbReference>
<comment type="similarity">
    <text evidence="1 7">Belongs to the UBR4 family.</text>
</comment>
<dbReference type="Pfam" id="PF19423">
    <property type="entry name" value="E3_UBR4_N"/>
    <property type="match status" value="2"/>
</dbReference>
<reference evidence="10" key="1">
    <citation type="submission" date="2021-02" db="EMBL/GenBank/DDBJ databases">
        <authorList>
            <person name="Nowell W R."/>
        </authorList>
    </citation>
    <scope>NUCLEOTIDE SEQUENCE</scope>
</reference>
<dbReference type="Pfam" id="PF02207">
    <property type="entry name" value="zf-UBR"/>
    <property type="match status" value="1"/>
</dbReference>
<evidence type="ECO:0000313" key="11">
    <source>
        <dbReference type="EMBL" id="CAF3526937.1"/>
    </source>
</evidence>
<gene>
    <name evidence="11" type="ORF">OTI717_LOCUS3110</name>
    <name evidence="10" type="ORF">RFH988_LOCUS12839</name>
</gene>
<dbReference type="InterPro" id="IPR025704">
    <property type="entry name" value="E3_Ub_ligase_UBR4_C"/>
</dbReference>
<dbReference type="InterPro" id="IPR045189">
    <property type="entry name" value="UBR4-like"/>
</dbReference>
<evidence type="ECO:0000313" key="12">
    <source>
        <dbReference type="Proteomes" id="UP000663882"/>
    </source>
</evidence>
<feature type="region of interest" description="Disordered" evidence="8">
    <location>
        <begin position="2675"/>
        <end position="2751"/>
    </location>
</feature>
<dbReference type="EMBL" id="CAJOAX010000164">
    <property type="protein sequence ID" value="CAF3526937.1"/>
    <property type="molecule type" value="Genomic_DNA"/>
</dbReference>
<feature type="region of interest" description="Disordered" evidence="8">
    <location>
        <begin position="1"/>
        <end position="23"/>
    </location>
</feature>
<dbReference type="InterPro" id="IPR003126">
    <property type="entry name" value="Znf_UBR"/>
</dbReference>
<feature type="region of interest" description="Disordered" evidence="8">
    <location>
        <begin position="2609"/>
        <end position="2629"/>
    </location>
</feature>
<evidence type="ECO:0000256" key="1">
    <source>
        <dbReference type="ARBA" id="ARBA00009970"/>
    </source>
</evidence>
<dbReference type="PROSITE" id="PS51157">
    <property type="entry name" value="ZF_UBR"/>
    <property type="match status" value="1"/>
</dbReference>
<sequence>MTVVTPQASSDGDAQQQPQSPSNTTFEWKTLIESFTDNTNSTKYNDLIQSILRWEDLLSRPDPINEQFLNPFVIVATHYLVGGLARVERFYFTDVINVGKLLLKYLLQNALPKTNDTNRISILNAIKSLCYSQTYLSSSELKDYLELVKKSDGPQINKDDRRLRSSSKTMITRRETGLVDSLCNAVLFDLSISDDSSNGNKRERPQSGGSSSKLTFPKHMSQVLLNDFKQLHGEQYFSEILFHMPLIIDSKININYILHNNIIISGNDTQFQENLVSIKNDLDFLRRTIQLPVIEPLDENRLNKFITMTLNSLLIGLKYVRLVINNDEIITNDQILHDIARTCIKLGDTIRNSPRLENSRNIFLNYHLLLAITLTKGIKEILQNINISNNNNNNNQNETQQQQQSKISINNLLIHLIAILMFSTRELINDISYSDSNIEIIDSRNEKFSFIKITDLLQSSQRYFYLQEHQTLKLFLIILNRLISSSSSSIIKITSTIPDAPPLPPETPSTESISEDTFGIKNLFDETNTINLTNTSTTTATTTTSQQTNYRSSLSSTNRKRTILNRCLEIDLCSDEIIDQDDYYDLLNYLDKNYLNQNISILINDLTITLNINDQIDNLSYLIQHSITIPRFIHNLIQSDILTYTNEDLLLEKLGISLDQSWSLKISINNLIIFLKIILKRKNPELMCLLWDKFLQSIANSTDELTLEHLEIFLIFFHQMTIPQRKNILLQLVEIIQKTKHNIYLLILFEYIMFNFYEIPEEIIENIQQLISKNDIIPTTNFNQIITKNNSNYLDGFALKNLYNNPIYNQFYNYLIEQLDFTKINREGLSNTLFKQYYDLLWRILGYLPPSNEFLENMNTYNETTYLLHLFRLEKKIINDKYIKEFLSKEITFTNIEWFKNLNKKSYSLFDLIVYQMLLQNLTSTSEEINNLYKIFLDEFKLSLNTNPYIESLLLIPIIKNFEDKTKTITIPILPNDFEELFKYQLNYILEQENNLNYIFLRQILQILSIINPEINDKQLYIEIQLNTNLQFLKEQIKLKDLNIETIQNDINECIYKNIFEILFNKNFPNDIINEDIYHDLIKYLDEQFQPNIFQNCLLPHNLFDLLYLTSKPNLSLSIFARMLMLFNKIFSYSNQFQLLIQDLNYIANLTNEQLSQWLSKLVLLQNNEKNQLYTAEQYKHILETFTKYLIKKNDDGTNMIGEEVSLSILSLLIQLGNELLKPNKYALGFPQIIQLLIILAGHGSGNGHTFLFQAAAIWLEFCADTLADKNEDSTPSSFLSSLLCSLSTSSSIESLTLFHYNILEASVYLLAYINDILIALKHLSTINDSTSLKSSLKLDESGDDEDDDSQDDEDINIDQKKTLLSSTIQFEYDPNKLCTYTTTKKEYANQHWYHCHTCKMIDRVGICQICANVCHKDHDISYAKYGSFFCDCGAKEDGSCQALAKRPITTTTIIQPISSLQKRKIKKLPSLSNKKPKLTNRQRRLIRQINTKQQDYNLCIQNKHIPYNTLRLFKLLQPYINNQYQQIYSIENKFDLISEYLKTNNQLLSIENDENKQQQQQQQQQLFTGILHSQENAFEHVKLSYTNEHGQQIKQLLSTNSIRRQGMCIMSSLNPEQTKQHLIVSQEKGKQAMITILQLNSLLKQTTTMINNVINDNSTKKKLTLNKLNTFNIPFTILSMQPNQLNSDYLCITGLKDCHILNIDNNGRLREPTIILLPNLDSTGNYIIRAQWLSDKNQAQIALLTADFIKIYDLSIDTISPIYYFILPTGKVRDCTFYYTKRNNIEYCYILIMASNGYIYYEQLSESSSARNGSFYVTNTLDIKHETINETNNNGILLGGGVSVYFSSTLKLLFWSYVHGKNFYGIIDETNIEKLLMIRSIDVKMTPTTTTTTTSTSTSTSTSSSSSSSSTNGNNKSTSTYHTLCSWSEIPHHPGLIYTMTQMTNNPVVLMITPSNVGVSEIKMQMKTTKIQDIVAVRYEQRTTFILLADDGSLKILLAESDKTNYWLNKLYQKKKYFPMIDLDLNDEYFDYDNINCQYTLSDNETDDQQEPIIKRRKQTITTAATTTTTTSTATSASTTTTTTGPINESINGLIKFPVDFFESCQLLTEYEFGGRDLLDVYNVAQLKLRLSTPGMFIANVRTGGFTLEVINKDPDNKVITGVRIHIGLYSMDKSPQYFELFGRTIQVNNLQGPRWYDLCLTREESIQGEKKFNIFIAQSIDPNHITVIDDVKVYGKTKEEFQWPDNIDGSLLTSTTNTGMTTTTIPTTTNAINEYLHSFRETNDEKELATLPLPDRLLVYSMQVLTGSLSLHHNLEEQNRSKLNSDIVQYTSHMFHMSLPPQIQRYSRRLLKEFFSSISSTDFDFYEHIDRLQLTFLSQCFSSINYLELFNDIQSYEYLLLSLLSITRRRPHNINRYLNIIQNESKDVISKSASMEIFIPYLINIFFNLLNQRPTNPLLESIDNKTINLKQIEKLLHILVDIYHSLALNEPQISMNLIVNSYIRLLTYHDYHINFIIKNALNRCMQPKIQRLISKLSTASDLNQQDTTDKQFHSLPLSAQIYTTEQQIRPRWINTPSTEPTTITTITNPIVADENAMLQYALALSMSENPDQIPPPPPPPSIPSSTTTNIQQTIEYVDNDDETPSTIQNDIEINQMLELMVNTDNINEQSINIQNDHSDNNSLYEGDDGHVSESSSTTNEGGEQNTNDDNTTITTNNNNDNNITSTPIPSTPSPSSQPPLSSSSNDSNSTIKLNINESIDSNIYEQRLYDLKHLIVEKLLDNLDEYLLNNTQLNGLNSIAYLQLLLTLTIEFASKSDHDNQQFVHYILKSLLRQMIFLKDINQNNMNDLIKRTSQHEIQLMLLRLFTVYVSFMLKVRDNEREQYLHLSLTAAKQLDESNVVNYCLYALQIVYKYLLKQPIDENLLNEQMILSPSGTTTSTTNSQTSSISIMTLLKPVNQQSLPDLSPFFYKQYTKHHANDVFEAYPELLAEIATRLPYQMKKVIDYTSESRPFLLSSDWQKCLCEYYVLPQGSFLKRQIRKLLMYICGSRDKYRKLRDFHVLSTNITEIKNIYEEIFLLNNNEQRKTISTQIPYVTLMRLVDHLKSCQDISNQRCSNWQKFCKNDSTILHFLVQLIMLVDDSLVPFILHLLINSISSPSSSSSSSAATAAGSAPTSAAATSSSTTTTTTTTTSNRILKTSKSVRPNDFDSTDDISICSIALQFSKIISNKLLEDFIRLFLLENNQQSIRWLTHTFLYNLYINSNKQLQDYIFDLLINLWSTISYYGLKSFQYIDLLGYIIIKNKDDKRTNEFLPKLELMLKTQNQLLLNHPNASIYRRLSTIIDIEQNNGYYFETEPCLVCNNPDIPYQQVKLQAIKLDQRYTTQSHIVKLIQAYSIQKLHIKMSEIKRNKAVRTIRFYYNNRHVQSIVDLKNSVNCKWLLAKTIKLTNIQQTEVKIDFIIPIIACNLMIEYVDFFETPTSNLPTVTDTTTLQCPRCNSAVAATPGICPNCGENVFQCHKCRSINYDERDPFLCNSCGYCKYCKFDFIFTAKQINYVEPIESDEDRIKTIANISQLLEKTDKIYRQLLNQKPILEYLLTKLNSDDQTSTLIPPLPTTTTITNPTTTTTTTTTGDTSDQQQQQQPPSVPTPTITLPSTNNPNGINRIVQQIAPKYNIECRQTYDELGKYIQKIICARKELNTYDQRHSNSLSTKIMITTPSRSHHCYGCILSTISHCILLLRAFVTSSNRLKQSITNNISLIDELLLNNIRYTNQQIRHDVRLLFCYLTRDNIQLTDYITTKILNKIEIIFEQKFILSSSSLINYDILVLFSLIQRSNQDDQDLCWENKLRCIFKLFLYSLKISTPQILELITLPCLKMLLQLSKSQQITTNINSTKLISIDIEKFLSKQITYQDWNNNLNDNNNNFSLTSTNKSWLEKLIFCSQSATIRYLTCKLIQTLCINDKQKLFIIQILMNYLHNICDENLLKYSYEYVQLIKDLLINDNQLKLILCNDEQFNIIKHIAKLIENEILIINKQDEKNLLNSNLTFGYSIKSLTELLNLFLQQDELKQKYKSILIAIVLNGYLTLKKLIIQRTKLIDEAQNKMLELLEQMTRGNEQETRQFMIICIDTIEKFQLDDMQTPLFIFERLCNLIYPEETMQENKEFFIVVEKDPNQEDFLQGRMMGNPYSSADPAMGPLMRDIKNKICTDCELIALLEDDNGMELLIANKIINLGLAVRDVYKKVWLPYINSHQTTPSNADPTASAQPVVNSSQNEYEPMHIVYRMRGLLGDATEDIIETFDTKKNANENGEDDPEDIYRLANVLSEHSGLETMLKRLDSIHDMSSGKALLQILLKLFEYAIKLKVNRQRLINPNLRSISSMLNKLNLLLKTETEEQGRDQGLLLLTEKLLFIMDQLFHEASTTLSQDKYNEFSVSCEGDIEQLRSLLNYIKLPFVKTHPSLMEALIHLLPYLSFGNKEKMRTLLDYFKSYLEFDRFDLEQISSSTTTISNDNDSQLHLDCFCEICKHLDKKSVYGKEFRDLVNESNGIIDQCINYIESNSPQVKTYLGMQDQDSWKEFLNKPSLSYVLRLLTGLSYGHEHIQMKIGQSLIPILHKIEQLTTAGKVGVLAEDLLHSLTENEQVAKKIDDVRNQTRAEKKRLAQEARDRKMRELNLTKITRNKSVSESSATASKTPVSHGDLTDETGHVCCICREGYKYFPNKVLAIYTFTKKVDIEPYEAKTRKTPGYATVTHFNIIHIECHTSAIKQARSRDEWESALLQNANTRCNGLLPLWGPDVAEAQFTTALARYDTNIIEATGIRETSPTLSIHDIKLLLLRFADVQSFSEDTGGGGRESNIRLIPYEMHTILYVLTTTRQIEREEKLLQNYLSRPDLLINEVFEVDGPFFLTTLSLIIMKPNDWEKNRRIFLQKLLLTTHIRSVNTSNDRTKIASKALKSFATYKTTLVFFGLVNAFFVHMLNPRFDMTSTLPYNQQLAQFLRCNDAFIMEACTKILKHFEQDLLPSQTFEALFNALDLSQLSEQWIQDAINILP</sequence>
<evidence type="ECO:0000313" key="10">
    <source>
        <dbReference type="EMBL" id="CAF0975066.1"/>
    </source>
</evidence>
<protein>
    <recommendedName>
        <fullName evidence="9">UBR-type domain-containing protein</fullName>
    </recommendedName>
</protein>
<feature type="compositionally biased region" description="Polar residues" evidence="8">
    <location>
        <begin position="2675"/>
        <end position="2685"/>
    </location>
</feature>
<dbReference type="PANTHER" id="PTHR21725:SF1">
    <property type="entry name" value="E3 UBIQUITIN-PROTEIN LIGASE UBR4"/>
    <property type="match status" value="1"/>
</dbReference>
<evidence type="ECO:0000256" key="4">
    <source>
        <dbReference type="ARBA" id="ARBA00022833"/>
    </source>
</evidence>
<evidence type="ECO:0000256" key="2">
    <source>
        <dbReference type="ARBA" id="ARBA00022723"/>
    </source>
</evidence>
<feature type="compositionally biased region" description="Low complexity" evidence="8">
    <location>
        <begin position="2694"/>
        <end position="2730"/>
    </location>
</feature>
<dbReference type="SMART" id="SM00726">
    <property type="entry name" value="UIM"/>
    <property type="match status" value="1"/>
</dbReference>
<evidence type="ECO:0000256" key="5">
    <source>
        <dbReference type="ARBA" id="ARBA00022860"/>
    </source>
</evidence>
<keyword evidence="4" id="KW-0862">Zinc</keyword>
<dbReference type="Proteomes" id="UP000663882">
    <property type="component" value="Unassembled WGS sequence"/>
</dbReference>
<keyword evidence="2" id="KW-0479">Metal-binding</keyword>
<dbReference type="GO" id="GO:0008270">
    <property type="term" value="F:zinc ion binding"/>
    <property type="evidence" value="ECO:0007669"/>
    <property type="project" value="UniProtKB-KW"/>
</dbReference>
<keyword evidence="3 7" id="KW-0863">Zinc-finger</keyword>
<name>A0A814F4Y3_9BILA</name>
<evidence type="ECO:0000259" key="9">
    <source>
        <dbReference type="PROSITE" id="PS51157"/>
    </source>
</evidence>
<dbReference type="EMBL" id="CAJNOO010000549">
    <property type="protein sequence ID" value="CAF0975066.1"/>
    <property type="molecule type" value="Genomic_DNA"/>
</dbReference>
<feature type="region of interest" description="Disordered" evidence="8">
    <location>
        <begin position="1889"/>
        <end position="1917"/>
    </location>
</feature>
<evidence type="ECO:0000256" key="8">
    <source>
        <dbReference type="SAM" id="MobiDB-lite"/>
    </source>
</evidence>
<dbReference type="InterPro" id="IPR047509">
    <property type="entry name" value="UBR4-like_UBR-box"/>
</dbReference>
<dbReference type="CDD" id="cd19680">
    <property type="entry name" value="UBR-box_UBR4"/>
    <property type="match status" value="1"/>
</dbReference>
<dbReference type="Pfam" id="PF24079">
    <property type="entry name" value="UBR4"/>
    <property type="match status" value="1"/>
</dbReference>
<evidence type="ECO:0000256" key="6">
    <source>
        <dbReference type="PROSITE-ProRule" id="PRU00508"/>
    </source>
</evidence>
<feature type="region of interest" description="UBR4 E3 catalytic module" evidence="7">
    <location>
        <begin position="4584"/>
        <end position="5053"/>
    </location>
</feature>
<dbReference type="InterPro" id="IPR045841">
    <property type="entry name" value="E3_UBR4_N"/>
</dbReference>
<feature type="compositionally biased region" description="Acidic residues" evidence="8">
    <location>
        <begin position="1342"/>
        <end position="1355"/>
    </location>
</feature>
<feature type="compositionally biased region" description="Low complexity" evidence="8">
    <location>
        <begin position="2740"/>
        <end position="2751"/>
    </location>
</feature>
<feature type="domain" description="UBR-type" evidence="9">
    <location>
        <begin position="1377"/>
        <end position="1446"/>
    </location>
</feature>
<proteinExistence type="inferred from homology"/>
<dbReference type="InterPro" id="IPR003903">
    <property type="entry name" value="UIM_dom"/>
</dbReference>
<feature type="compositionally biased region" description="Pro residues" evidence="8">
    <location>
        <begin position="2614"/>
        <end position="2624"/>
    </location>
</feature>
<dbReference type="SMART" id="SM00396">
    <property type="entry name" value="ZnF_UBR1"/>
    <property type="match status" value="1"/>
</dbReference>
<feature type="compositionally biased region" description="Low complexity" evidence="8">
    <location>
        <begin position="3610"/>
        <end position="3655"/>
    </location>
</feature>
<dbReference type="InterPro" id="IPR056530">
    <property type="entry name" value="UBR4-like_dom"/>
</dbReference>
<feature type="region of interest" description="Disordered" evidence="8">
    <location>
        <begin position="196"/>
        <end position="215"/>
    </location>
</feature>
<feature type="zinc finger region" description="UBR-type" evidence="6">
    <location>
        <begin position="1377"/>
        <end position="1446"/>
    </location>
</feature>
<dbReference type="PROSITE" id="PS52043">
    <property type="entry name" value="UBR4_E3"/>
    <property type="match status" value="1"/>
</dbReference>
<dbReference type="OrthoDB" id="30336at2759"/>
<evidence type="ECO:0000256" key="3">
    <source>
        <dbReference type="ARBA" id="ARBA00022771"/>
    </source>
</evidence>
<organism evidence="10 12">
    <name type="scientific">Rotaria sordida</name>
    <dbReference type="NCBI Taxonomy" id="392033"/>
    <lineage>
        <taxon>Eukaryota</taxon>
        <taxon>Metazoa</taxon>
        <taxon>Spiralia</taxon>
        <taxon>Gnathifera</taxon>
        <taxon>Rotifera</taxon>
        <taxon>Eurotatoria</taxon>
        <taxon>Bdelloidea</taxon>
        <taxon>Philodinida</taxon>
        <taxon>Philodinidae</taxon>
        <taxon>Rotaria</taxon>
    </lineage>
</organism>
<accession>A0A814F4Y3</accession>
<comment type="caution">
    <text evidence="10">The sequence shown here is derived from an EMBL/GenBank/DDBJ whole genome shotgun (WGS) entry which is preliminary data.</text>
</comment>
<evidence type="ECO:0000256" key="7">
    <source>
        <dbReference type="PROSITE-ProRule" id="PRU01388"/>
    </source>
</evidence>
<dbReference type="Proteomes" id="UP000663823">
    <property type="component" value="Unassembled WGS sequence"/>
</dbReference>
<dbReference type="PANTHER" id="PTHR21725">
    <property type="entry name" value="E3 UBIQUITIN-PROTEIN LIGASE UBR4"/>
    <property type="match status" value="1"/>
</dbReference>
<dbReference type="PROSITE" id="PS50330">
    <property type="entry name" value="UIM"/>
    <property type="match status" value="1"/>
</dbReference>
<feature type="region of interest" description="Disordered" evidence="8">
    <location>
        <begin position="3610"/>
        <end position="3662"/>
    </location>
</feature>
<dbReference type="Pfam" id="PF13764">
    <property type="entry name" value="E3_UbLigase_R4"/>
    <property type="match status" value="1"/>
</dbReference>
<feature type="region of interest" description="Disordered" evidence="8">
    <location>
        <begin position="1336"/>
        <end position="1355"/>
    </location>
</feature>
<keyword evidence="5" id="KW-0112">Calmodulin-binding</keyword>